<dbReference type="InterPro" id="IPR020806">
    <property type="entry name" value="PKS_PP-bd"/>
</dbReference>
<dbReference type="InterPro" id="IPR006162">
    <property type="entry name" value="Ppantetheine_attach_site"/>
</dbReference>
<reference evidence="5" key="1">
    <citation type="journal article" date="2019" name="Int. J. Syst. Evol. Microbiol.">
        <title>The Global Catalogue of Microorganisms (GCM) 10K type strain sequencing project: providing services to taxonomists for standard genome sequencing and annotation.</title>
        <authorList>
            <consortium name="The Broad Institute Genomics Platform"/>
            <consortium name="The Broad Institute Genome Sequencing Center for Infectious Disease"/>
            <person name="Wu L."/>
            <person name="Ma J."/>
        </authorList>
    </citation>
    <scope>NUCLEOTIDE SEQUENCE [LARGE SCALE GENOMIC DNA]</scope>
    <source>
        <strain evidence="5">JCM 5062</strain>
    </source>
</reference>
<evidence type="ECO:0000256" key="2">
    <source>
        <dbReference type="ARBA" id="ARBA00022553"/>
    </source>
</evidence>
<gene>
    <name evidence="4" type="ORF">GCM10010393_12940</name>
</gene>
<evidence type="ECO:0000313" key="4">
    <source>
        <dbReference type="EMBL" id="GAA2483541.1"/>
    </source>
</evidence>
<organism evidence="4 5">
    <name type="scientific">Streptomyces gobitricini</name>
    <dbReference type="NCBI Taxonomy" id="68211"/>
    <lineage>
        <taxon>Bacteria</taxon>
        <taxon>Bacillati</taxon>
        <taxon>Actinomycetota</taxon>
        <taxon>Actinomycetes</taxon>
        <taxon>Kitasatosporales</taxon>
        <taxon>Streptomycetaceae</taxon>
        <taxon>Streptomyces</taxon>
    </lineage>
</organism>
<dbReference type="PROSITE" id="PS00012">
    <property type="entry name" value="PHOSPHOPANTETHEINE"/>
    <property type="match status" value="1"/>
</dbReference>
<protein>
    <submittedName>
        <fullName evidence="4">Acyl carrier protein</fullName>
    </submittedName>
</protein>
<dbReference type="Gene3D" id="1.10.1200.10">
    <property type="entry name" value="ACP-like"/>
    <property type="match status" value="1"/>
</dbReference>
<evidence type="ECO:0000313" key="5">
    <source>
        <dbReference type="Proteomes" id="UP001499942"/>
    </source>
</evidence>
<evidence type="ECO:0000256" key="1">
    <source>
        <dbReference type="ARBA" id="ARBA00022450"/>
    </source>
</evidence>
<dbReference type="SMART" id="SM00823">
    <property type="entry name" value="PKS_PP"/>
    <property type="match status" value="1"/>
</dbReference>
<name>A0ABP5YN62_9ACTN</name>
<keyword evidence="2" id="KW-0597">Phosphoprotein</keyword>
<keyword evidence="1" id="KW-0596">Phosphopantetheine</keyword>
<sequence length="140" mass="14569">MERNTIVDAVNDAVIDALGVEPEEVTPDATLLDDLGAESIDLLDILFRLERSLGIKIQAAELAAYVQGGIPDEEFGDENEIVSAAGLAQLKKVMPQIDVDALTGTLQATQVMGLFTVENLVALVAHRAGLGAAETAGAAA</sequence>
<proteinExistence type="predicted"/>
<dbReference type="Proteomes" id="UP001499942">
    <property type="component" value="Unassembled WGS sequence"/>
</dbReference>
<dbReference type="Pfam" id="PF00550">
    <property type="entry name" value="PP-binding"/>
    <property type="match status" value="1"/>
</dbReference>
<comment type="caution">
    <text evidence="4">The sequence shown here is derived from an EMBL/GenBank/DDBJ whole genome shotgun (WGS) entry which is preliminary data.</text>
</comment>
<dbReference type="EMBL" id="BAAASR010000006">
    <property type="protein sequence ID" value="GAA2483541.1"/>
    <property type="molecule type" value="Genomic_DNA"/>
</dbReference>
<dbReference type="InterPro" id="IPR009081">
    <property type="entry name" value="PP-bd_ACP"/>
</dbReference>
<accession>A0ABP5YN62</accession>
<feature type="domain" description="Carrier" evidence="3">
    <location>
        <begin position="4"/>
        <end position="86"/>
    </location>
</feature>
<dbReference type="SUPFAM" id="SSF47336">
    <property type="entry name" value="ACP-like"/>
    <property type="match status" value="1"/>
</dbReference>
<dbReference type="RefSeq" id="WP_344357516.1">
    <property type="nucleotide sequence ID" value="NZ_BAAASR010000006.1"/>
</dbReference>
<keyword evidence="5" id="KW-1185">Reference proteome</keyword>
<evidence type="ECO:0000259" key="3">
    <source>
        <dbReference type="PROSITE" id="PS50075"/>
    </source>
</evidence>
<dbReference type="PROSITE" id="PS50075">
    <property type="entry name" value="CARRIER"/>
    <property type="match status" value="1"/>
</dbReference>
<dbReference type="InterPro" id="IPR036736">
    <property type="entry name" value="ACP-like_sf"/>
</dbReference>